<proteinExistence type="predicted"/>
<dbReference type="EMBL" id="LR593886">
    <property type="protein sequence ID" value="VTR98834.1"/>
    <property type="molecule type" value="Genomic_DNA"/>
</dbReference>
<reference evidence="1 2" key="1">
    <citation type="submission" date="2019-05" db="EMBL/GenBank/DDBJ databases">
        <authorList>
            <consortium name="Science for Life Laboratories"/>
        </authorList>
    </citation>
    <scope>NUCLEOTIDE SEQUENCE [LARGE SCALE GENOMIC DNA]</scope>
    <source>
        <strain evidence="1">Soil9</strain>
    </source>
</reference>
<gene>
    <name evidence="1" type="ORF">SOIL9_01420</name>
</gene>
<protein>
    <submittedName>
        <fullName evidence="1">Uncharacterized protein</fullName>
    </submittedName>
</protein>
<keyword evidence="2" id="KW-1185">Reference proteome</keyword>
<name>A0A6P2DC40_9BACT</name>
<organism evidence="1 2">
    <name type="scientific">Gemmata massiliana</name>
    <dbReference type="NCBI Taxonomy" id="1210884"/>
    <lineage>
        <taxon>Bacteria</taxon>
        <taxon>Pseudomonadati</taxon>
        <taxon>Planctomycetota</taxon>
        <taxon>Planctomycetia</taxon>
        <taxon>Gemmatales</taxon>
        <taxon>Gemmataceae</taxon>
        <taxon>Gemmata</taxon>
    </lineage>
</organism>
<dbReference type="Proteomes" id="UP000464178">
    <property type="component" value="Chromosome"/>
</dbReference>
<accession>A0A6P2DC40</accession>
<sequence length="251" mass="27763">MSGQAYHGISPHIPADLAESCAAAEQLINSAISLIDCGRLKLGEHVYEAICNRMRGLADTRLVIERVLIDLITISEDGSRFGATCAHEAAVHFYQRAWLAARGLGNTDYSEWLLYLEYRDIKWPDHEAIRVACRREAHLAAAARRKAGALRADATVEEPPVPVLWYHGERSYSLDRSDQKVVPPQEHNVLQVFLQSPVAKTTVDLEKTVSNVSVVMKSLARKFGQVPVGPIRMPGNKGDGYFVLVKSTSQS</sequence>
<dbReference type="KEGG" id="gms:SOIL9_01420"/>
<dbReference type="AlphaFoldDB" id="A0A6P2DC40"/>
<dbReference type="RefSeq" id="WP_162671711.1">
    <property type="nucleotide sequence ID" value="NZ_LR593886.1"/>
</dbReference>
<evidence type="ECO:0000313" key="1">
    <source>
        <dbReference type="EMBL" id="VTR98834.1"/>
    </source>
</evidence>
<evidence type="ECO:0000313" key="2">
    <source>
        <dbReference type="Proteomes" id="UP000464178"/>
    </source>
</evidence>